<organism evidence="1">
    <name type="scientific">marine sediment metagenome</name>
    <dbReference type="NCBI Taxonomy" id="412755"/>
    <lineage>
        <taxon>unclassified sequences</taxon>
        <taxon>metagenomes</taxon>
        <taxon>ecological metagenomes</taxon>
    </lineage>
</organism>
<dbReference type="AlphaFoldDB" id="A0A0F8YA01"/>
<proteinExistence type="predicted"/>
<dbReference type="EMBL" id="LAZR01067782">
    <property type="protein sequence ID" value="KKK50909.1"/>
    <property type="molecule type" value="Genomic_DNA"/>
</dbReference>
<comment type="caution">
    <text evidence="1">The sequence shown here is derived from an EMBL/GenBank/DDBJ whole genome shotgun (WGS) entry which is preliminary data.</text>
</comment>
<name>A0A0F8YA01_9ZZZZ</name>
<evidence type="ECO:0000313" key="1">
    <source>
        <dbReference type="EMBL" id="KKK50909.1"/>
    </source>
</evidence>
<protein>
    <submittedName>
        <fullName evidence="1">Uncharacterized protein</fullName>
    </submittedName>
</protein>
<reference evidence="1" key="1">
    <citation type="journal article" date="2015" name="Nature">
        <title>Complex archaea that bridge the gap between prokaryotes and eukaryotes.</title>
        <authorList>
            <person name="Spang A."/>
            <person name="Saw J.H."/>
            <person name="Jorgensen S.L."/>
            <person name="Zaremba-Niedzwiedzka K."/>
            <person name="Martijn J."/>
            <person name="Lind A.E."/>
            <person name="van Eijk R."/>
            <person name="Schleper C."/>
            <person name="Guy L."/>
            <person name="Ettema T.J."/>
        </authorList>
    </citation>
    <scope>NUCLEOTIDE SEQUENCE</scope>
</reference>
<accession>A0A0F8YA01</accession>
<sequence>MTRTEELIGPRREEFLALVQRAESITEIQKGMGVSHHAVVRAARALKVILPDGSWKAVKGCIDFH</sequence>
<gene>
    <name evidence="1" type="ORF">LCGC14_3120330</name>
</gene>
<feature type="non-terminal residue" evidence="1">
    <location>
        <position position="65"/>
    </location>
</feature>